<sequence>MSLDDLKTEIAAHPDYKDLDQSGWEAKIEVRAAHLKYDGDLQHAIDCYVRKIPLLREMALDPRVKLKNPDDSLRTVAEILFDKGRARMKLETKIDSVIEKCACCLKEQELRKDGLVTRSPHNTDYYIDYVNGSDANTGVSIAQHWKTITKYTKDTVRSAGDRAFLRANTTWAQGTEAVDIAFDEDGTLDAYIELIGADSVINDPWSDSSDVKPIIDFEDGVFNLNASADDFWRLQRLDLRQSADTFGAINILLANNIYVKDCNVQDGASSLVEGATVATALRTTLDGCSFLDTGGPGIDGGTCDIIIKDCTITAGVGAGTTTGLFVDDGTIVYMRDTTFSGSFGNNDLSVRRSSIVYARNVTFSASGIEVIESGQLFSEDDDGTFEDHITTFEVGVITRDTGTVRGGGANSSAKMEPTSLCGPNRPLILGSNPLRGFRPIWVTAGSYTATVYVRVGTAWDSALTAAECYMKTSELDNAGNATRVERQSTETINNAGSWTALTTSISPARDGFVYFWVYLAEFEDASEHIFVDILPTVA</sequence>
<gene>
    <name evidence="2" type="ORF">LCGC14_0727140</name>
</gene>
<name>A0A0F9QEV0_9ZZZZ</name>
<evidence type="ECO:0000259" key="1">
    <source>
        <dbReference type="Pfam" id="PF13229"/>
    </source>
</evidence>
<dbReference type="SUPFAM" id="SSF51126">
    <property type="entry name" value="Pectin lyase-like"/>
    <property type="match status" value="1"/>
</dbReference>
<evidence type="ECO:0000313" key="2">
    <source>
        <dbReference type="EMBL" id="KKN41064.1"/>
    </source>
</evidence>
<proteinExistence type="predicted"/>
<comment type="caution">
    <text evidence="2">The sequence shown here is derived from an EMBL/GenBank/DDBJ whole genome shotgun (WGS) entry which is preliminary data.</text>
</comment>
<dbReference type="InterPro" id="IPR039448">
    <property type="entry name" value="Beta_helix"/>
</dbReference>
<accession>A0A0F9QEV0</accession>
<feature type="domain" description="Right handed beta helix" evidence="1">
    <location>
        <begin position="246"/>
        <end position="359"/>
    </location>
</feature>
<organism evidence="2">
    <name type="scientific">marine sediment metagenome</name>
    <dbReference type="NCBI Taxonomy" id="412755"/>
    <lineage>
        <taxon>unclassified sequences</taxon>
        <taxon>metagenomes</taxon>
        <taxon>ecological metagenomes</taxon>
    </lineage>
</organism>
<dbReference type="AlphaFoldDB" id="A0A0F9QEV0"/>
<dbReference type="EMBL" id="LAZR01001670">
    <property type="protein sequence ID" value="KKN41064.1"/>
    <property type="molecule type" value="Genomic_DNA"/>
</dbReference>
<protein>
    <recommendedName>
        <fullName evidence="1">Right handed beta helix domain-containing protein</fullName>
    </recommendedName>
</protein>
<dbReference type="InterPro" id="IPR011050">
    <property type="entry name" value="Pectin_lyase_fold/virulence"/>
</dbReference>
<reference evidence="2" key="1">
    <citation type="journal article" date="2015" name="Nature">
        <title>Complex archaea that bridge the gap between prokaryotes and eukaryotes.</title>
        <authorList>
            <person name="Spang A."/>
            <person name="Saw J.H."/>
            <person name="Jorgensen S.L."/>
            <person name="Zaremba-Niedzwiedzka K."/>
            <person name="Martijn J."/>
            <person name="Lind A.E."/>
            <person name="van Eijk R."/>
            <person name="Schleper C."/>
            <person name="Guy L."/>
            <person name="Ettema T.J."/>
        </authorList>
    </citation>
    <scope>NUCLEOTIDE SEQUENCE</scope>
</reference>
<dbReference type="Pfam" id="PF13229">
    <property type="entry name" value="Beta_helix"/>
    <property type="match status" value="1"/>
</dbReference>